<gene>
    <name evidence="2" type="ORF">VTK73DRAFT_491</name>
</gene>
<dbReference type="Pfam" id="PF12224">
    <property type="entry name" value="Amidoligase_2"/>
    <property type="match status" value="1"/>
</dbReference>
<proteinExistence type="predicted"/>
<evidence type="ECO:0000313" key="3">
    <source>
        <dbReference type="Proteomes" id="UP001586593"/>
    </source>
</evidence>
<comment type="caution">
    <text evidence="2">The sequence shown here is derived from an EMBL/GenBank/DDBJ whole genome shotgun (WGS) entry which is preliminary data.</text>
</comment>
<reference evidence="2 3" key="1">
    <citation type="journal article" date="2024" name="Commun. Biol.">
        <title>Comparative genomic analysis of thermophilic fungi reveals convergent evolutionary adaptations and gene losses.</title>
        <authorList>
            <person name="Steindorff A.S."/>
            <person name="Aguilar-Pontes M.V."/>
            <person name="Robinson A.J."/>
            <person name="Andreopoulos B."/>
            <person name="LaButti K."/>
            <person name="Kuo A."/>
            <person name="Mondo S."/>
            <person name="Riley R."/>
            <person name="Otillar R."/>
            <person name="Haridas S."/>
            <person name="Lipzen A."/>
            <person name="Grimwood J."/>
            <person name="Schmutz J."/>
            <person name="Clum A."/>
            <person name="Reid I.D."/>
            <person name="Moisan M.C."/>
            <person name="Butler G."/>
            <person name="Nguyen T.T.M."/>
            <person name="Dewar K."/>
            <person name="Conant G."/>
            <person name="Drula E."/>
            <person name="Henrissat B."/>
            <person name="Hansel C."/>
            <person name="Singer S."/>
            <person name="Hutchinson M.I."/>
            <person name="de Vries R.P."/>
            <person name="Natvig D.O."/>
            <person name="Powell A.J."/>
            <person name="Tsang A."/>
            <person name="Grigoriev I.V."/>
        </authorList>
    </citation>
    <scope>NUCLEOTIDE SEQUENCE [LARGE SCALE GENOMIC DNA]</scope>
    <source>
        <strain evidence="2 3">ATCC 24622</strain>
    </source>
</reference>
<name>A0ABR3VV03_9PEZI</name>
<dbReference type="EMBL" id="JAZHXJ010001092">
    <property type="protein sequence ID" value="KAL1845553.1"/>
    <property type="molecule type" value="Genomic_DNA"/>
</dbReference>
<dbReference type="PANTHER" id="PTHR36847:SF1">
    <property type="entry name" value="AMIDOLIGASE ENZYME"/>
    <property type="match status" value="1"/>
</dbReference>
<keyword evidence="3" id="KW-1185">Reference proteome</keyword>
<evidence type="ECO:0008006" key="4">
    <source>
        <dbReference type="Google" id="ProtNLM"/>
    </source>
</evidence>
<sequence>MSTKPLRTGQRRVASWRRTLVCMCQWLRDLALLSDVVGMDRRRAAAACEDGMLCPSPGCIELLPRPPPKGGAGAEANPDGASDWLPRISTADRVEDITVALELKFLLPMLSVDDDDDDTAWDGDASDGHGKSPSSPWTVGLRRHPTSLEGALALQAHRAIAETIHYAAGQRAVTLHDILQGGLQERDFWATHWIVKKANSAMPVHRHTDDGGGGSIEEGDGGTRRCHWVPVEICSPKLPWKDEVRTRAALGAVLHALRSRHPDIAVNYTCDVHVHVGRADGRPFALDTLKRLATLLWLAEEPLRSVRDPASPNYRNVYTWGAEVRLYSRLAQALDGGLLGSSAAAIDRDGNLAGGRSADDYDVGEKEGVVVDGAREYRAVGAIWMATSRLQLGRMLSGPTKQYRRLGFNFSSFGEEDERARRGPKTVEFRVLEGTLADDVVLGWTCICCALVETAVGTAGSRDRLWDLVARLTAAAEEGGLGQQRGRRHDRRAGVVGTEAARLREFLVDLGVAQHIVDAFLAGIYKARVERHLWSDLA</sequence>
<accession>A0ABR3VV03</accession>
<feature type="region of interest" description="Disordered" evidence="1">
    <location>
        <begin position="118"/>
        <end position="142"/>
    </location>
</feature>
<dbReference type="InterPro" id="IPR022025">
    <property type="entry name" value="Amidoligase_2"/>
</dbReference>
<evidence type="ECO:0000313" key="2">
    <source>
        <dbReference type="EMBL" id="KAL1845553.1"/>
    </source>
</evidence>
<dbReference type="Proteomes" id="UP001586593">
    <property type="component" value="Unassembled WGS sequence"/>
</dbReference>
<organism evidence="2 3">
    <name type="scientific">Phialemonium thermophilum</name>
    <dbReference type="NCBI Taxonomy" id="223376"/>
    <lineage>
        <taxon>Eukaryota</taxon>
        <taxon>Fungi</taxon>
        <taxon>Dikarya</taxon>
        <taxon>Ascomycota</taxon>
        <taxon>Pezizomycotina</taxon>
        <taxon>Sordariomycetes</taxon>
        <taxon>Sordariomycetidae</taxon>
        <taxon>Cephalothecales</taxon>
        <taxon>Cephalothecaceae</taxon>
        <taxon>Phialemonium</taxon>
    </lineage>
</organism>
<evidence type="ECO:0000256" key="1">
    <source>
        <dbReference type="SAM" id="MobiDB-lite"/>
    </source>
</evidence>
<protein>
    <recommendedName>
        <fullName evidence="4">Amidoligase enzyme</fullName>
    </recommendedName>
</protein>
<dbReference type="PANTHER" id="PTHR36847">
    <property type="entry name" value="AMIDOLIGASE ENZYME"/>
    <property type="match status" value="1"/>
</dbReference>